<keyword evidence="3" id="KW-1185">Reference proteome</keyword>
<evidence type="ECO:0000313" key="2">
    <source>
        <dbReference type="EMBL" id="GAA3930833.1"/>
    </source>
</evidence>
<feature type="transmembrane region" description="Helical" evidence="1">
    <location>
        <begin position="59"/>
        <end position="83"/>
    </location>
</feature>
<dbReference type="InterPro" id="IPR007436">
    <property type="entry name" value="DUF485"/>
</dbReference>
<keyword evidence="1" id="KW-1133">Transmembrane helix</keyword>
<reference evidence="3" key="1">
    <citation type="journal article" date="2019" name="Int. J. Syst. Evol. Microbiol.">
        <title>The Global Catalogue of Microorganisms (GCM) 10K type strain sequencing project: providing services to taxonomists for standard genome sequencing and annotation.</title>
        <authorList>
            <consortium name="The Broad Institute Genomics Platform"/>
            <consortium name="The Broad Institute Genome Sequencing Center for Infectious Disease"/>
            <person name="Wu L."/>
            <person name="Ma J."/>
        </authorList>
    </citation>
    <scope>NUCLEOTIDE SEQUENCE [LARGE SCALE GENOMIC DNA]</scope>
    <source>
        <strain evidence="3">JCM 17551</strain>
    </source>
</reference>
<dbReference type="Pfam" id="PF04341">
    <property type="entry name" value="DUF485"/>
    <property type="match status" value="1"/>
</dbReference>
<evidence type="ECO:0000256" key="1">
    <source>
        <dbReference type="SAM" id="Phobius"/>
    </source>
</evidence>
<keyword evidence="1" id="KW-0812">Transmembrane</keyword>
<organism evidence="2 3">
    <name type="scientific">Litoribacillus peritrichatus</name>
    <dbReference type="NCBI Taxonomy" id="718191"/>
    <lineage>
        <taxon>Bacteria</taxon>
        <taxon>Pseudomonadati</taxon>
        <taxon>Pseudomonadota</taxon>
        <taxon>Gammaproteobacteria</taxon>
        <taxon>Oceanospirillales</taxon>
        <taxon>Oceanospirillaceae</taxon>
        <taxon>Litoribacillus</taxon>
    </lineage>
</organism>
<proteinExistence type="predicted"/>
<name>A0ABP7MXP1_9GAMM</name>
<dbReference type="Proteomes" id="UP001501565">
    <property type="component" value="Unassembled WGS sequence"/>
</dbReference>
<accession>A0ABP7MXP1</accession>
<sequence length="103" mass="11623">MHDEIYKKIEKDPRFQDLVKRRQKFAWTLSLVMLAIYYSFIMVIAFKPEILAMTISPDSIVTVGIPAGIAIILSAFVLTGIYVRRANGEFDALNASIIQEASK</sequence>
<feature type="transmembrane region" description="Helical" evidence="1">
    <location>
        <begin position="25"/>
        <end position="47"/>
    </location>
</feature>
<keyword evidence="1" id="KW-0472">Membrane</keyword>
<dbReference type="PANTHER" id="PTHR38598:SF1">
    <property type="entry name" value="INNER MEMBRANE PROTEIN YJCH"/>
    <property type="match status" value="1"/>
</dbReference>
<comment type="caution">
    <text evidence="2">The sequence shown here is derived from an EMBL/GenBank/DDBJ whole genome shotgun (WGS) entry which is preliminary data.</text>
</comment>
<protein>
    <submittedName>
        <fullName evidence="2">DUF485 domain-containing protein</fullName>
    </submittedName>
</protein>
<dbReference type="EMBL" id="BAABBN010000007">
    <property type="protein sequence ID" value="GAA3930833.1"/>
    <property type="molecule type" value="Genomic_DNA"/>
</dbReference>
<dbReference type="RefSeq" id="WP_344799318.1">
    <property type="nucleotide sequence ID" value="NZ_BAABBN010000007.1"/>
</dbReference>
<evidence type="ECO:0000313" key="3">
    <source>
        <dbReference type="Proteomes" id="UP001501565"/>
    </source>
</evidence>
<dbReference type="PANTHER" id="PTHR38598">
    <property type="entry name" value="INNER MEMBRANE PROTEIN YJCH"/>
    <property type="match status" value="1"/>
</dbReference>
<gene>
    <name evidence="2" type="ORF">GCM10022277_29420</name>
</gene>
<dbReference type="InterPro" id="IPR052959">
    <property type="entry name" value="Inner_membrane_assoc"/>
</dbReference>